<keyword evidence="2" id="KW-1185">Reference proteome</keyword>
<evidence type="ECO:0000313" key="1">
    <source>
        <dbReference type="EMBL" id="KAI0049364.1"/>
    </source>
</evidence>
<organism evidence="1 2">
    <name type="scientific">Auriscalpium vulgare</name>
    <dbReference type="NCBI Taxonomy" id="40419"/>
    <lineage>
        <taxon>Eukaryota</taxon>
        <taxon>Fungi</taxon>
        <taxon>Dikarya</taxon>
        <taxon>Basidiomycota</taxon>
        <taxon>Agaricomycotina</taxon>
        <taxon>Agaricomycetes</taxon>
        <taxon>Russulales</taxon>
        <taxon>Auriscalpiaceae</taxon>
        <taxon>Auriscalpium</taxon>
    </lineage>
</organism>
<reference evidence="1" key="1">
    <citation type="submission" date="2021-02" db="EMBL/GenBank/DDBJ databases">
        <authorList>
            <consortium name="DOE Joint Genome Institute"/>
            <person name="Ahrendt S."/>
            <person name="Looney B.P."/>
            <person name="Miyauchi S."/>
            <person name="Morin E."/>
            <person name="Drula E."/>
            <person name="Courty P.E."/>
            <person name="Chicoki N."/>
            <person name="Fauchery L."/>
            <person name="Kohler A."/>
            <person name="Kuo A."/>
            <person name="Labutti K."/>
            <person name="Pangilinan J."/>
            <person name="Lipzen A."/>
            <person name="Riley R."/>
            <person name="Andreopoulos W."/>
            <person name="He G."/>
            <person name="Johnson J."/>
            <person name="Barry K.W."/>
            <person name="Grigoriev I.V."/>
            <person name="Nagy L."/>
            <person name="Hibbett D."/>
            <person name="Henrissat B."/>
            <person name="Matheny P.B."/>
            <person name="Labbe J."/>
            <person name="Martin F."/>
        </authorList>
    </citation>
    <scope>NUCLEOTIDE SEQUENCE</scope>
    <source>
        <strain evidence="1">FP105234-sp</strain>
    </source>
</reference>
<sequence length="328" mass="36686">MNRFRSGTPIEYSYCDTEAQVISALATLSCHQYAILDCEGRELGLRGGALSLLCLGTPIVQGQAQNIFVVDVPAIIHDPPSVAALATFLSNKDIVKVVWDGRMDAIELYETLKADIGTVLDLQIAEIFAREKIYVNDDPEHKRVDRLARSGYGFRTVNEKQHLFQDLDAVIGMQRFMDDLRLSFGVGKDAEVVEMHRSGQSARWMERPLASKLLQYAAGDISVIAHLFAHFCDEGFIDTTALSTLLISSRRYVYRHGKRGRIEEADEFRPKALLVPSALHAPSVPTALCSGCETVLPVMAFQVIKKQRKTRCRVCEALVFRYAMGRKF</sequence>
<gene>
    <name evidence="1" type="ORF">FA95DRAFT_896792</name>
</gene>
<accession>A0ACB8RZ97</accession>
<dbReference type="Proteomes" id="UP000814033">
    <property type="component" value="Unassembled WGS sequence"/>
</dbReference>
<protein>
    <submittedName>
        <fullName evidence="1">Uncharacterized protein</fullName>
    </submittedName>
</protein>
<reference evidence="1" key="2">
    <citation type="journal article" date="2022" name="New Phytol.">
        <title>Evolutionary transition to the ectomycorrhizal habit in the genomes of a hyperdiverse lineage of mushroom-forming fungi.</title>
        <authorList>
            <person name="Looney B."/>
            <person name="Miyauchi S."/>
            <person name="Morin E."/>
            <person name="Drula E."/>
            <person name="Courty P.E."/>
            <person name="Kohler A."/>
            <person name="Kuo A."/>
            <person name="LaButti K."/>
            <person name="Pangilinan J."/>
            <person name="Lipzen A."/>
            <person name="Riley R."/>
            <person name="Andreopoulos W."/>
            <person name="He G."/>
            <person name="Johnson J."/>
            <person name="Nolan M."/>
            <person name="Tritt A."/>
            <person name="Barry K.W."/>
            <person name="Grigoriev I.V."/>
            <person name="Nagy L.G."/>
            <person name="Hibbett D."/>
            <person name="Henrissat B."/>
            <person name="Matheny P.B."/>
            <person name="Labbe J."/>
            <person name="Martin F.M."/>
        </authorList>
    </citation>
    <scope>NUCLEOTIDE SEQUENCE</scope>
    <source>
        <strain evidence="1">FP105234-sp</strain>
    </source>
</reference>
<dbReference type="EMBL" id="MU275874">
    <property type="protein sequence ID" value="KAI0049364.1"/>
    <property type="molecule type" value="Genomic_DNA"/>
</dbReference>
<name>A0ACB8RZ97_9AGAM</name>
<comment type="caution">
    <text evidence="1">The sequence shown here is derived from an EMBL/GenBank/DDBJ whole genome shotgun (WGS) entry which is preliminary data.</text>
</comment>
<proteinExistence type="predicted"/>
<evidence type="ECO:0000313" key="2">
    <source>
        <dbReference type="Proteomes" id="UP000814033"/>
    </source>
</evidence>